<reference evidence="2 3" key="1">
    <citation type="submission" date="2016-11" db="EMBL/GenBank/DDBJ databases">
        <authorList>
            <person name="Jaros S."/>
            <person name="Januszkiewicz K."/>
            <person name="Wedrychowicz H."/>
        </authorList>
    </citation>
    <scope>NUCLEOTIDE SEQUENCE [LARGE SCALE GENOMIC DNA]</scope>
    <source>
        <strain evidence="2 3">DSM 44523</strain>
    </source>
</reference>
<protein>
    <submittedName>
        <fullName evidence="2">Uncharacterized conserved protein YbjT, contains NAD(P)-binding and DUF2867 domains</fullName>
    </submittedName>
</protein>
<evidence type="ECO:0000313" key="2">
    <source>
        <dbReference type="EMBL" id="SHG81325.1"/>
    </source>
</evidence>
<dbReference type="Gene3D" id="3.40.50.720">
    <property type="entry name" value="NAD(P)-binding Rossmann-like Domain"/>
    <property type="match status" value="1"/>
</dbReference>
<gene>
    <name evidence="2" type="ORF">SAMN05444320_11469</name>
</gene>
<dbReference type="RefSeq" id="WP_073489406.1">
    <property type="nucleotide sequence ID" value="NZ_FQVN01000014.1"/>
</dbReference>
<dbReference type="Gene3D" id="3.90.25.10">
    <property type="entry name" value="UDP-galactose 4-epimerase, domain 1"/>
    <property type="match status" value="1"/>
</dbReference>
<evidence type="ECO:0000313" key="3">
    <source>
        <dbReference type="Proteomes" id="UP000184501"/>
    </source>
</evidence>
<dbReference type="InterPro" id="IPR008030">
    <property type="entry name" value="NmrA-like"/>
</dbReference>
<feature type="domain" description="NmrA-like" evidence="1">
    <location>
        <begin position="2"/>
        <end position="229"/>
    </location>
</feature>
<keyword evidence="3" id="KW-1185">Reference proteome</keyword>
<dbReference type="InterPro" id="IPR051604">
    <property type="entry name" value="Ergot_Alk_Oxidoreductase"/>
</dbReference>
<dbReference type="InterPro" id="IPR036291">
    <property type="entry name" value="NAD(P)-bd_dom_sf"/>
</dbReference>
<dbReference type="AlphaFoldDB" id="A0A1M5MVS9"/>
<dbReference type="OrthoDB" id="4632815at2"/>
<dbReference type="Proteomes" id="UP000184501">
    <property type="component" value="Unassembled WGS sequence"/>
</dbReference>
<proteinExistence type="predicted"/>
<dbReference type="EMBL" id="FQVN01000014">
    <property type="protein sequence ID" value="SHG81325.1"/>
    <property type="molecule type" value="Genomic_DNA"/>
</dbReference>
<dbReference type="Pfam" id="PF05368">
    <property type="entry name" value="NmrA"/>
    <property type="match status" value="1"/>
</dbReference>
<dbReference type="STRING" id="2017.SAMN05444320_11469"/>
<dbReference type="PANTHER" id="PTHR43162">
    <property type="match status" value="1"/>
</dbReference>
<accession>A0A1M5MVS9</accession>
<organism evidence="2 3">
    <name type="scientific">Streptoalloteichus hindustanus</name>
    <dbReference type="NCBI Taxonomy" id="2017"/>
    <lineage>
        <taxon>Bacteria</taxon>
        <taxon>Bacillati</taxon>
        <taxon>Actinomycetota</taxon>
        <taxon>Actinomycetes</taxon>
        <taxon>Pseudonocardiales</taxon>
        <taxon>Pseudonocardiaceae</taxon>
        <taxon>Streptoalloteichus</taxon>
    </lineage>
</organism>
<name>A0A1M5MVS9_STRHI</name>
<dbReference type="SUPFAM" id="SSF51735">
    <property type="entry name" value="NAD(P)-binding Rossmann-fold domains"/>
    <property type="match status" value="1"/>
</dbReference>
<sequence length="292" mass="31135">MILVTTPNGSVGRHIADALRDREDVRYFVRSDRGVAALGEVRGEVVRGDATNPDDARRAVAGVERLYLAHPFGDDQVTAETTLGLAALDAGARRIVKLGARAFHGVGTVPDAVTGVHETITARLREVGVPELTVLRPDRFLQNFLYSASSIVEGVLPDPGGDNARGFLDTRDIADVAVAELLADQPLGGEIELSGPEELTMTAVAERFAAVLGRPVRYVDVPLDEAWRARLTDSGTSPYSLEGLADLYGNYRTERSSGLGDGVERVLGRGPRSIDVFAAEVLIPALVGGRRG</sequence>
<evidence type="ECO:0000259" key="1">
    <source>
        <dbReference type="Pfam" id="PF05368"/>
    </source>
</evidence>
<dbReference type="PANTHER" id="PTHR43162:SF1">
    <property type="entry name" value="PRESTALK A DIFFERENTIATION PROTEIN A"/>
    <property type="match status" value="1"/>
</dbReference>